<gene>
    <name evidence="8" type="primary">LOC123394002</name>
</gene>
<dbReference type="SUPFAM" id="SSF48403">
    <property type="entry name" value="Ankyrin repeat"/>
    <property type="match status" value="1"/>
</dbReference>
<feature type="repeat" description="ANK" evidence="2">
    <location>
        <begin position="179"/>
        <end position="211"/>
    </location>
</feature>
<evidence type="ECO:0000259" key="6">
    <source>
        <dbReference type="Pfam" id="PF14915"/>
    </source>
</evidence>
<protein>
    <submittedName>
        <fullName evidence="8">Ankyrin repeat domain-containing protein 26-like</fullName>
    </submittedName>
</protein>
<feature type="region of interest" description="Disordered" evidence="4">
    <location>
        <begin position="302"/>
        <end position="339"/>
    </location>
</feature>
<evidence type="ECO:0000313" key="7">
    <source>
        <dbReference type="Proteomes" id="UP000000715"/>
    </source>
</evidence>
<reference evidence="8" key="1">
    <citation type="submission" date="2025-08" db="UniProtKB">
        <authorList>
            <consortium name="RefSeq"/>
        </authorList>
    </citation>
    <scope>IDENTIFICATION</scope>
    <source>
        <tissue evidence="8">Brain</tissue>
    </source>
</reference>
<feature type="repeat" description="ANK" evidence="2">
    <location>
        <begin position="212"/>
        <end position="244"/>
    </location>
</feature>
<evidence type="ECO:0000256" key="1">
    <source>
        <dbReference type="ARBA" id="ARBA00023054"/>
    </source>
</evidence>
<proteinExistence type="predicted"/>
<organism evidence="7 8">
    <name type="scientific">Mustela putorius furo</name>
    <name type="common">European domestic ferret</name>
    <name type="synonym">Mustela furo</name>
    <dbReference type="NCBI Taxonomy" id="9669"/>
    <lineage>
        <taxon>Eukaryota</taxon>
        <taxon>Metazoa</taxon>
        <taxon>Chordata</taxon>
        <taxon>Craniata</taxon>
        <taxon>Vertebrata</taxon>
        <taxon>Euteleostomi</taxon>
        <taxon>Mammalia</taxon>
        <taxon>Eutheria</taxon>
        <taxon>Laurasiatheria</taxon>
        <taxon>Carnivora</taxon>
        <taxon>Caniformia</taxon>
        <taxon>Musteloidea</taxon>
        <taxon>Mustelidae</taxon>
        <taxon>Mustelinae</taxon>
        <taxon>Mustela</taxon>
    </lineage>
</organism>
<dbReference type="InterPro" id="IPR036770">
    <property type="entry name" value="Ankyrin_rpt-contain_sf"/>
</dbReference>
<dbReference type="PROSITE" id="PS50088">
    <property type="entry name" value="ANK_REPEAT"/>
    <property type="match status" value="5"/>
</dbReference>
<feature type="region of interest" description="Disordered" evidence="4">
    <location>
        <begin position="366"/>
        <end position="385"/>
    </location>
</feature>
<dbReference type="PANTHER" id="PTHR24147:SF53">
    <property type="entry name" value="ANKYRIN REPEAT DOMAIN 26"/>
    <property type="match status" value="1"/>
</dbReference>
<sequence>MKKFFCFQSAKVCSSPASDIEGMNDLMAWVHKEEVTETQPRYNIRRKELKKIHKVALLGDIRNMEQLLLRGKNVNKRDKRKRTPLHLACTIGHADMVDFLVERKCKLDLYDGDYRTPLMKAVQYQEEACVTTLLEHGANPDLMDKFGNTALHYAVAGENTSIVEKLILYHANIEARNKDEFTPFLLAVNENNHKMADLLIREKADVHVVDKFKRTALMHAAPSKSPDIVRLLLQQGVNTSSRDKRGWTAGDYALFSGSDGNHQIIAKHTEERLKNFSQNNNPVNKTSEEDFVISISIKPGDDDASWPASGVEDLSLNTKEGEERPATGTKDDRITESVPQAQTINDCLTSADRADKNDRRVTLSALAFTEQTEESPWDSESNSESLPETYAVHLPVNEQKGASTLKQQVGDFSGELDLEMTTEKEEESCNESENKHLQVEEMEKHQNDETAVLESIYSAAAAGLMHPIGSGKTDNNLCPITENEESHGYSKKTSSDKEEVKETIDSMDDFNDLALSSERISEVFHMPDCHHMACMLLIEQHDFASLLKTQNAVLSNERQIERKKDQCEQLKRKNKEMENMAKGLQKNLSKTKEIISKLELQKIKWEDELCSLRFTLKQEKQKRINAESLYGKIQEELTKREEQYKKEVEMKQELEFNLRAVDMELRTLRNNVNQGSMRQLQEELANTLKTLSMSEASLEVKSRCCTNLEDEVKDLKEKLAQSKNQVDDLTAKLETVSSRNQVLIQELSSMKELQRKCEKLEKTKKKLEQQVVKLRSCVEVNMLEYSKMEQYKRDFEETIRLNVAEKLKEVDLFLEMQVAFQDSLAQVKENNYASVRSQMELRIKELEFELSKMKKTQDVTKTELDRYKHLYLEEVRHRISLKNELNKTSAANMRPAPYLPYGINVNNNSSLFNRDVSLRENMVIRTSNSRRSSNDIDTYITKALQEFEETLSRAAKEAATEFELGLPGEATSLESTFERHTDCDDVTKAYREYSEFLKQKYSI</sequence>
<dbReference type="InterPro" id="IPR002110">
    <property type="entry name" value="Ankyrin_rpt"/>
</dbReference>
<dbReference type="Pfam" id="PF12001">
    <property type="entry name" value="DUF3496"/>
    <property type="match status" value="1"/>
</dbReference>
<evidence type="ECO:0000256" key="2">
    <source>
        <dbReference type="PROSITE-ProRule" id="PRU00023"/>
    </source>
</evidence>
<dbReference type="InterPro" id="IPR021885">
    <property type="entry name" value="DUF3496"/>
</dbReference>
<feature type="domain" description="CCDC144C-like coiled-coil" evidence="6">
    <location>
        <begin position="614"/>
        <end position="674"/>
    </location>
</feature>
<dbReference type="OrthoDB" id="6089782at2759"/>
<feature type="compositionally biased region" description="Basic and acidic residues" evidence="4">
    <location>
        <begin position="319"/>
        <end position="335"/>
    </location>
</feature>
<feature type="domain" description="DUF3496" evidence="5">
    <location>
        <begin position="836"/>
        <end position="889"/>
    </location>
</feature>
<feature type="repeat" description="ANK" evidence="2">
    <location>
        <begin position="80"/>
        <end position="112"/>
    </location>
</feature>
<feature type="repeat" description="ANK" evidence="2">
    <location>
        <begin position="113"/>
        <end position="145"/>
    </location>
</feature>
<keyword evidence="2" id="KW-0040">ANK repeat</keyword>
<dbReference type="Pfam" id="PF12796">
    <property type="entry name" value="Ank_2"/>
    <property type="match status" value="2"/>
</dbReference>
<dbReference type="InterPro" id="IPR050657">
    <property type="entry name" value="Ankyrin_repeat_domain"/>
</dbReference>
<keyword evidence="1 3" id="KW-0175">Coiled coil</keyword>
<dbReference type="InterPro" id="IPR039497">
    <property type="entry name" value="CC144C-like_CC_dom"/>
</dbReference>
<dbReference type="SMART" id="SM00248">
    <property type="entry name" value="ANK"/>
    <property type="match status" value="5"/>
</dbReference>
<name>A0A8U0VA45_MUSPF</name>
<dbReference type="RefSeq" id="XP_044943359.1">
    <property type="nucleotide sequence ID" value="XM_045087424.1"/>
</dbReference>
<feature type="repeat" description="ANK" evidence="2">
    <location>
        <begin position="146"/>
        <end position="178"/>
    </location>
</feature>
<dbReference type="Pfam" id="PF14915">
    <property type="entry name" value="CCDC144C"/>
    <property type="match status" value="2"/>
</dbReference>
<feature type="coiled-coil region" evidence="3">
    <location>
        <begin position="553"/>
        <end position="777"/>
    </location>
</feature>
<dbReference type="Proteomes" id="UP000000715">
    <property type="component" value="Unplaced"/>
</dbReference>
<feature type="domain" description="CCDC144C-like coiled-coil" evidence="6">
    <location>
        <begin position="675"/>
        <end position="725"/>
    </location>
</feature>
<dbReference type="PANTHER" id="PTHR24147">
    <property type="entry name" value="ANKYRIN REPEAT DOMAIN 36-RELATED"/>
    <property type="match status" value="1"/>
</dbReference>
<evidence type="ECO:0000313" key="8">
    <source>
        <dbReference type="RefSeq" id="XP_044943359.1"/>
    </source>
</evidence>
<dbReference type="Pfam" id="PF00023">
    <property type="entry name" value="Ank"/>
    <property type="match status" value="1"/>
</dbReference>
<dbReference type="PROSITE" id="PS50297">
    <property type="entry name" value="ANK_REP_REGION"/>
    <property type="match status" value="4"/>
</dbReference>
<dbReference type="GeneID" id="123394002"/>
<accession>A0A8U0VA45</accession>
<evidence type="ECO:0000256" key="3">
    <source>
        <dbReference type="SAM" id="Coils"/>
    </source>
</evidence>
<evidence type="ECO:0000256" key="4">
    <source>
        <dbReference type="SAM" id="MobiDB-lite"/>
    </source>
</evidence>
<dbReference type="AlphaFoldDB" id="A0A8U0VA45"/>
<keyword evidence="7" id="KW-1185">Reference proteome</keyword>
<dbReference type="Gene3D" id="1.25.40.20">
    <property type="entry name" value="Ankyrin repeat-containing domain"/>
    <property type="match status" value="2"/>
</dbReference>
<evidence type="ECO:0000259" key="5">
    <source>
        <dbReference type="Pfam" id="PF12001"/>
    </source>
</evidence>